<evidence type="ECO:0000256" key="2">
    <source>
        <dbReference type="ARBA" id="ARBA00022692"/>
    </source>
</evidence>
<evidence type="ECO:0000313" key="7">
    <source>
        <dbReference type="Proteomes" id="UP000184275"/>
    </source>
</evidence>
<dbReference type="PANTHER" id="PTHR30371">
    <property type="entry name" value="SEC-INDEPENDENT PROTEIN TRANSLOCASE PROTEIN TATC"/>
    <property type="match status" value="1"/>
</dbReference>
<dbReference type="GO" id="GO:0009977">
    <property type="term" value="F:proton motive force dependent protein transmembrane transporter activity"/>
    <property type="evidence" value="ECO:0007669"/>
    <property type="project" value="TreeGrafter"/>
</dbReference>
<dbReference type="AlphaFoldDB" id="A0A1M6QIR5"/>
<organism evidence="6 7">
    <name type="scientific">Fibrobacter intestinalis</name>
    <dbReference type="NCBI Taxonomy" id="28122"/>
    <lineage>
        <taxon>Bacteria</taxon>
        <taxon>Pseudomonadati</taxon>
        <taxon>Fibrobacterota</taxon>
        <taxon>Fibrobacteria</taxon>
        <taxon>Fibrobacterales</taxon>
        <taxon>Fibrobacteraceae</taxon>
        <taxon>Fibrobacter</taxon>
    </lineage>
</organism>
<name>A0A1M6QIR5_9BACT</name>
<sequence>MLIHSFIALGIGFIPMFFAAPYALDFLLERIVASTNASLHYFSPMEVFLQQLKLAALFDVALCFPFTAWEIWKFILPALYEDERHFLRGLVWLSSSLFVIGVVFFLTLCFPLILKFGVSFSTESLQPVFGVSNIVSLGIWLSLAFGVMFQFPILTYALVRWGFFFIRICSKKASLYHYPDFDSGSSFDAAGHCKPTDAGHSHLFAF</sequence>
<dbReference type="InterPro" id="IPR002033">
    <property type="entry name" value="TatC"/>
</dbReference>
<dbReference type="Proteomes" id="UP000184275">
    <property type="component" value="Unassembled WGS sequence"/>
</dbReference>
<gene>
    <name evidence="6" type="ORF">SAMN05720469_102121</name>
</gene>
<evidence type="ECO:0000256" key="4">
    <source>
        <dbReference type="ARBA" id="ARBA00023136"/>
    </source>
</evidence>
<comment type="subcellular location">
    <subcellularLocation>
        <location evidence="1">Membrane</location>
        <topology evidence="1">Multi-pass membrane protein</topology>
    </subcellularLocation>
</comment>
<dbReference type="Pfam" id="PF00902">
    <property type="entry name" value="TatC"/>
    <property type="match status" value="1"/>
</dbReference>
<evidence type="ECO:0000313" key="6">
    <source>
        <dbReference type="EMBL" id="SHK20204.1"/>
    </source>
</evidence>
<feature type="transmembrane region" description="Helical" evidence="5">
    <location>
        <begin position="134"/>
        <end position="159"/>
    </location>
</feature>
<feature type="transmembrane region" description="Helical" evidence="5">
    <location>
        <begin position="90"/>
        <end position="114"/>
    </location>
</feature>
<evidence type="ECO:0000256" key="3">
    <source>
        <dbReference type="ARBA" id="ARBA00022989"/>
    </source>
</evidence>
<dbReference type="GO" id="GO:0065002">
    <property type="term" value="P:intracellular protein transmembrane transport"/>
    <property type="evidence" value="ECO:0007669"/>
    <property type="project" value="TreeGrafter"/>
</dbReference>
<dbReference type="GO" id="GO:0033281">
    <property type="term" value="C:TAT protein transport complex"/>
    <property type="evidence" value="ECO:0007669"/>
    <property type="project" value="TreeGrafter"/>
</dbReference>
<accession>A0A1M6QIR5</accession>
<feature type="transmembrane region" description="Helical" evidence="5">
    <location>
        <begin position="48"/>
        <end position="69"/>
    </location>
</feature>
<keyword evidence="2 5" id="KW-0812">Transmembrane</keyword>
<evidence type="ECO:0000256" key="1">
    <source>
        <dbReference type="ARBA" id="ARBA00004141"/>
    </source>
</evidence>
<proteinExistence type="predicted"/>
<dbReference type="EMBL" id="FRAW01000002">
    <property type="protein sequence ID" value="SHK20204.1"/>
    <property type="molecule type" value="Genomic_DNA"/>
</dbReference>
<feature type="transmembrane region" description="Helical" evidence="5">
    <location>
        <begin position="7"/>
        <end position="28"/>
    </location>
</feature>
<dbReference type="PRINTS" id="PR01840">
    <property type="entry name" value="TATCFAMILY"/>
</dbReference>
<dbReference type="GO" id="GO:0043953">
    <property type="term" value="P:protein transport by the Tat complex"/>
    <property type="evidence" value="ECO:0007669"/>
    <property type="project" value="TreeGrafter"/>
</dbReference>
<keyword evidence="4 5" id="KW-0472">Membrane</keyword>
<keyword evidence="3 5" id="KW-1133">Transmembrane helix</keyword>
<dbReference type="PANTHER" id="PTHR30371:SF0">
    <property type="entry name" value="SEC-INDEPENDENT PROTEIN TRANSLOCASE PROTEIN TATC, CHLOROPLASTIC-RELATED"/>
    <property type="match status" value="1"/>
</dbReference>
<keyword evidence="7" id="KW-1185">Reference proteome</keyword>
<evidence type="ECO:0000256" key="5">
    <source>
        <dbReference type="SAM" id="Phobius"/>
    </source>
</evidence>
<reference evidence="7" key="1">
    <citation type="submission" date="2016-11" db="EMBL/GenBank/DDBJ databases">
        <authorList>
            <person name="Varghese N."/>
            <person name="Submissions S."/>
        </authorList>
    </citation>
    <scope>NUCLEOTIDE SEQUENCE [LARGE SCALE GENOMIC DNA]</scope>
    <source>
        <strain evidence="7">UWOS</strain>
    </source>
</reference>
<protein>
    <submittedName>
        <fullName evidence="6">Sec-independent protein translocase protein (TatC)</fullName>
    </submittedName>
</protein>